<feature type="compositionally biased region" description="Basic and acidic residues" evidence="1">
    <location>
        <begin position="55"/>
        <end position="64"/>
    </location>
</feature>
<organism evidence="2 3">
    <name type="scientific">Arabidopsis thaliana</name>
    <name type="common">Mouse-ear cress</name>
    <dbReference type="NCBI Taxonomy" id="3702"/>
    <lineage>
        <taxon>Eukaryota</taxon>
        <taxon>Viridiplantae</taxon>
        <taxon>Streptophyta</taxon>
        <taxon>Embryophyta</taxon>
        <taxon>Tracheophyta</taxon>
        <taxon>Spermatophyta</taxon>
        <taxon>Magnoliopsida</taxon>
        <taxon>eudicotyledons</taxon>
        <taxon>Gunneridae</taxon>
        <taxon>Pentapetalae</taxon>
        <taxon>rosids</taxon>
        <taxon>malvids</taxon>
        <taxon>Brassicales</taxon>
        <taxon>Brassicaceae</taxon>
        <taxon>Camelineae</taxon>
        <taxon>Arabidopsis</taxon>
    </lineage>
</organism>
<evidence type="ECO:0000313" key="3">
    <source>
        <dbReference type="Proteomes" id="UP000426265"/>
    </source>
</evidence>
<feature type="region of interest" description="Disordered" evidence="1">
    <location>
        <begin position="28"/>
        <end position="78"/>
    </location>
</feature>
<sequence>MEAVDPPLRKRTTVSHDVSSCGFISKEKWLNKHPPSGWTDEDDDNDDVFSSSFISKEELSDAVHNDPPSGWTDEDDDDVVDPALEKEFYRQIRESDGFDVDIRIPTSSLYVYKCANNDDLRGDIVGICARVGLHCQRFTFQTCVTRATCQKDEDLRILTEVCRIKPKIQGTGDEIKRWNDEAIDDIYKGNLPEWISDDTLMSCSEQDHFYRVQESDIREHNWLQLYTEIASYSLWEGDMRLKSCVPLQIKNVLVRTREDFKSKDKLKAGNAIFYISFRGVNTPHRPPQDHRAIVRRTVDGIPGHVCLEFKCLLMDL</sequence>
<dbReference type="EMBL" id="CACRSJ010000109">
    <property type="protein sequence ID" value="VYS64334.1"/>
    <property type="molecule type" value="Genomic_DNA"/>
</dbReference>
<dbReference type="AlphaFoldDB" id="A0A654FU81"/>
<dbReference type="PANTHER" id="PTHR31260:SF28">
    <property type="entry name" value="CYSTATIN DOMAIN PROTEIN"/>
    <property type="match status" value="1"/>
</dbReference>
<evidence type="ECO:0000256" key="1">
    <source>
        <dbReference type="SAM" id="MobiDB-lite"/>
    </source>
</evidence>
<dbReference type="PANTHER" id="PTHR31260">
    <property type="entry name" value="CYSTATIN/MONELLIN SUPERFAMILY PROTEIN"/>
    <property type="match status" value="1"/>
</dbReference>
<name>A0A654FU81_ARATH</name>
<protein>
    <submittedName>
        <fullName evidence="2">Uncharacterized protein</fullName>
    </submittedName>
</protein>
<evidence type="ECO:0000313" key="2">
    <source>
        <dbReference type="EMBL" id="VYS64334.1"/>
    </source>
</evidence>
<dbReference type="InterPro" id="IPR006462">
    <property type="entry name" value="MS5"/>
</dbReference>
<dbReference type="ExpressionAtlas" id="A0A654FU81">
    <property type="expression patterns" value="baseline and differential"/>
</dbReference>
<dbReference type="Pfam" id="PF04776">
    <property type="entry name" value="protein_MS5"/>
    <property type="match status" value="1"/>
</dbReference>
<gene>
    <name evidence="2" type="ORF">AN1_LOCUS19745</name>
</gene>
<proteinExistence type="predicted"/>
<dbReference type="NCBIfam" id="TIGR01572">
    <property type="entry name" value="A_thl_para_3677"/>
    <property type="match status" value="1"/>
</dbReference>
<reference evidence="2 3" key="1">
    <citation type="submission" date="2019-11" db="EMBL/GenBank/DDBJ databases">
        <authorList>
            <person name="Jiao W.-B."/>
            <person name="Schneeberger K."/>
        </authorList>
    </citation>
    <scope>NUCLEOTIDE SEQUENCE [LARGE SCALE GENOMIC DNA]</scope>
    <source>
        <strain evidence="3">cv. An-1</strain>
    </source>
</reference>
<dbReference type="Proteomes" id="UP000426265">
    <property type="component" value="Unassembled WGS sequence"/>
</dbReference>
<accession>A0A654FU81</accession>